<dbReference type="RefSeq" id="XP_031906960.1">
    <property type="nucleotide sequence ID" value="XM_032061615.1"/>
</dbReference>
<protein>
    <submittedName>
        <fullName evidence="1">Uncharacterized protein</fullName>
    </submittedName>
</protein>
<dbReference type="GeneID" id="43645825"/>
<dbReference type="OrthoDB" id="4935409at2759"/>
<dbReference type="Proteomes" id="UP000325672">
    <property type="component" value="Unassembled WGS sequence"/>
</dbReference>
<evidence type="ECO:0000313" key="2">
    <source>
        <dbReference type="Proteomes" id="UP000325672"/>
    </source>
</evidence>
<dbReference type="AlphaFoldDB" id="A0A5N6SA92"/>
<dbReference type="EMBL" id="ML743688">
    <property type="protein sequence ID" value="KAE8130897.1"/>
    <property type="molecule type" value="Genomic_DNA"/>
</dbReference>
<sequence>MKYSMLSIAAIVAPALGNPAYFWRQYVPHRIHPANAGTIDITNYVPINVHVDVEPQGYQYTVVPGGQQSVPGAPVADVKFNGQVEVSYVSGDQGTFNYVINPIGGGFPGCVNVSPNGCGSLTWCPGEPPTNPVTCPAGTELPVTLYSPSYMWREREFLL</sequence>
<gene>
    <name evidence="1" type="ORF">BDV38DRAFT_290974</name>
</gene>
<evidence type="ECO:0000313" key="1">
    <source>
        <dbReference type="EMBL" id="KAE8130897.1"/>
    </source>
</evidence>
<name>A0A5N6SA92_ASPPS</name>
<reference evidence="1 2" key="1">
    <citation type="submission" date="2019-04" db="EMBL/GenBank/DDBJ databases">
        <title>Friends and foes A comparative genomics study of 23 Aspergillus species from section Flavi.</title>
        <authorList>
            <consortium name="DOE Joint Genome Institute"/>
            <person name="Kjaerbolling I."/>
            <person name="Vesth T."/>
            <person name="Frisvad J.C."/>
            <person name="Nybo J.L."/>
            <person name="Theobald S."/>
            <person name="Kildgaard S."/>
            <person name="Isbrandt T."/>
            <person name="Kuo A."/>
            <person name="Sato A."/>
            <person name="Lyhne E.K."/>
            <person name="Kogle M.E."/>
            <person name="Wiebenga A."/>
            <person name="Kun R.S."/>
            <person name="Lubbers R.J."/>
            <person name="Makela M.R."/>
            <person name="Barry K."/>
            <person name="Chovatia M."/>
            <person name="Clum A."/>
            <person name="Daum C."/>
            <person name="Haridas S."/>
            <person name="He G."/>
            <person name="LaButti K."/>
            <person name="Lipzen A."/>
            <person name="Mondo S."/>
            <person name="Riley R."/>
            <person name="Salamov A."/>
            <person name="Simmons B.A."/>
            <person name="Magnuson J.K."/>
            <person name="Henrissat B."/>
            <person name="Mortensen U.H."/>
            <person name="Larsen T.O."/>
            <person name="Devries R.P."/>
            <person name="Grigoriev I.V."/>
            <person name="Machida M."/>
            <person name="Baker S.E."/>
            <person name="Andersen M.R."/>
        </authorList>
    </citation>
    <scope>NUCLEOTIDE SEQUENCE [LARGE SCALE GENOMIC DNA]</scope>
    <source>
        <strain evidence="1 2">CBS 117625</strain>
    </source>
</reference>
<keyword evidence="2" id="KW-1185">Reference proteome</keyword>
<proteinExistence type="predicted"/>
<accession>A0A5N6SA92</accession>
<organism evidence="1 2">
    <name type="scientific">Aspergillus pseudotamarii</name>
    <dbReference type="NCBI Taxonomy" id="132259"/>
    <lineage>
        <taxon>Eukaryota</taxon>
        <taxon>Fungi</taxon>
        <taxon>Dikarya</taxon>
        <taxon>Ascomycota</taxon>
        <taxon>Pezizomycotina</taxon>
        <taxon>Eurotiomycetes</taxon>
        <taxon>Eurotiomycetidae</taxon>
        <taxon>Eurotiales</taxon>
        <taxon>Aspergillaceae</taxon>
        <taxon>Aspergillus</taxon>
        <taxon>Aspergillus subgen. Circumdati</taxon>
    </lineage>
</organism>